<evidence type="ECO:0000313" key="6">
    <source>
        <dbReference type="Proteomes" id="UP000295066"/>
    </source>
</evidence>
<dbReference type="PANTHER" id="PTHR42659">
    <property type="entry name" value="XANTHINE DEHYDROGENASE SUBUNIT C-RELATED"/>
    <property type="match status" value="1"/>
</dbReference>
<dbReference type="AlphaFoldDB" id="A0A4R8M592"/>
<dbReference type="EMBL" id="SORI01000008">
    <property type="protein sequence ID" value="TDY60483.1"/>
    <property type="molecule type" value="Genomic_DNA"/>
</dbReference>
<dbReference type="InterPro" id="IPR036318">
    <property type="entry name" value="FAD-bd_PCMH-like_sf"/>
</dbReference>
<comment type="caution">
    <text evidence="5">The sequence shown here is derived from an EMBL/GenBank/DDBJ whole genome shotgun (WGS) entry which is preliminary data.</text>
</comment>
<dbReference type="GO" id="GO:0071949">
    <property type="term" value="F:FAD binding"/>
    <property type="evidence" value="ECO:0007669"/>
    <property type="project" value="InterPro"/>
</dbReference>
<dbReference type="SUPFAM" id="SSF56176">
    <property type="entry name" value="FAD-binding/transporter-associated domain-like"/>
    <property type="match status" value="1"/>
</dbReference>
<proteinExistence type="predicted"/>
<dbReference type="OrthoDB" id="3224at2"/>
<dbReference type="PANTHER" id="PTHR42659:SF2">
    <property type="entry name" value="XANTHINE DEHYDROGENASE SUBUNIT C-RELATED"/>
    <property type="match status" value="1"/>
</dbReference>
<sequence length="275" mass="29773">MNMVQWYFPETIDEAASLLGRERTVPHGGGTSLVKSGIGSFAGVVDLTKVPLNYLKTDRGVLEIGANQTFASAAENLSNLYPGCILAEALGSAASTPLRNRITMGGSASLFPLWSDLIGPMAVLEGKIRTEGKNAGTYDLSPWLADRSLQKGTLITSLIFPDPSDWISVYYREVRVGFDYPAFTVSVLARTSGPRIERIRVALSGGTDRALRLTELEKALNGADISKVQSLDIRKMGSVPFGRKPAGSPEYLSEIAAVQVERCVKSALFREEETR</sequence>
<dbReference type="InterPro" id="IPR002346">
    <property type="entry name" value="Mopterin_DH_FAD-bd"/>
</dbReference>
<keyword evidence="6" id="KW-1185">Reference proteome</keyword>
<protein>
    <submittedName>
        <fullName evidence="5">CO/xanthine dehydrogenase FAD-binding subunit</fullName>
    </submittedName>
</protein>
<dbReference type="SMART" id="SM01092">
    <property type="entry name" value="CO_deh_flav_C"/>
    <property type="match status" value="1"/>
</dbReference>
<evidence type="ECO:0000313" key="5">
    <source>
        <dbReference type="EMBL" id="TDY60483.1"/>
    </source>
</evidence>
<organism evidence="5 6">
    <name type="scientific">Aminivibrio pyruvatiphilus</name>
    <dbReference type="NCBI Taxonomy" id="1005740"/>
    <lineage>
        <taxon>Bacteria</taxon>
        <taxon>Thermotogati</taxon>
        <taxon>Synergistota</taxon>
        <taxon>Synergistia</taxon>
        <taxon>Synergistales</taxon>
        <taxon>Aminobacteriaceae</taxon>
        <taxon>Aminivibrio</taxon>
    </lineage>
</organism>
<evidence type="ECO:0000256" key="1">
    <source>
        <dbReference type="ARBA" id="ARBA00022630"/>
    </source>
</evidence>
<dbReference type="InterPro" id="IPR005107">
    <property type="entry name" value="CO_DH_flav_C"/>
</dbReference>
<dbReference type="PROSITE" id="PS51387">
    <property type="entry name" value="FAD_PCMH"/>
    <property type="match status" value="1"/>
</dbReference>
<dbReference type="InterPro" id="IPR051312">
    <property type="entry name" value="Diverse_Substr_Oxidored"/>
</dbReference>
<gene>
    <name evidence="5" type="ORF">C8D99_10823</name>
</gene>
<dbReference type="Pfam" id="PF03450">
    <property type="entry name" value="CO_deh_flav_C"/>
    <property type="match status" value="1"/>
</dbReference>
<dbReference type="InterPro" id="IPR016166">
    <property type="entry name" value="FAD-bd_PCMH"/>
</dbReference>
<dbReference type="RefSeq" id="WP_133957509.1">
    <property type="nucleotide sequence ID" value="NZ_SORI01000008.1"/>
</dbReference>
<evidence type="ECO:0000259" key="4">
    <source>
        <dbReference type="PROSITE" id="PS51387"/>
    </source>
</evidence>
<name>A0A4R8M592_9BACT</name>
<reference evidence="5 6" key="1">
    <citation type="submission" date="2019-03" db="EMBL/GenBank/DDBJ databases">
        <title>Genomic Encyclopedia of Type Strains, Phase IV (KMG-IV): sequencing the most valuable type-strain genomes for metagenomic binning, comparative biology and taxonomic classification.</title>
        <authorList>
            <person name="Goeker M."/>
        </authorList>
    </citation>
    <scope>NUCLEOTIDE SEQUENCE [LARGE SCALE GENOMIC DNA]</scope>
    <source>
        <strain evidence="5 6">DSM 25964</strain>
    </source>
</reference>
<dbReference type="GO" id="GO:0016491">
    <property type="term" value="F:oxidoreductase activity"/>
    <property type="evidence" value="ECO:0007669"/>
    <property type="project" value="UniProtKB-KW"/>
</dbReference>
<keyword evidence="1" id="KW-0285">Flavoprotein</keyword>
<dbReference type="Gene3D" id="3.30.390.50">
    <property type="entry name" value="CO dehydrogenase flavoprotein, C-terminal domain"/>
    <property type="match status" value="1"/>
</dbReference>
<dbReference type="InterPro" id="IPR016169">
    <property type="entry name" value="FAD-bd_PCMH_sub2"/>
</dbReference>
<keyword evidence="2" id="KW-0274">FAD</keyword>
<evidence type="ECO:0000256" key="3">
    <source>
        <dbReference type="ARBA" id="ARBA00023002"/>
    </source>
</evidence>
<keyword evidence="3" id="KW-0560">Oxidoreductase</keyword>
<dbReference type="Gene3D" id="3.30.465.10">
    <property type="match status" value="1"/>
</dbReference>
<accession>A0A4R8M592</accession>
<feature type="domain" description="FAD-binding PCMH-type" evidence="4">
    <location>
        <begin position="1"/>
        <end position="165"/>
    </location>
</feature>
<dbReference type="SUPFAM" id="SSF55447">
    <property type="entry name" value="CO dehydrogenase flavoprotein C-terminal domain-like"/>
    <property type="match status" value="1"/>
</dbReference>
<evidence type="ECO:0000256" key="2">
    <source>
        <dbReference type="ARBA" id="ARBA00022827"/>
    </source>
</evidence>
<dbReference type="Pfam" id="PF00941">
    <property type="entry name" value="FAD_binding_5"/>
    <property type="match status" value="1"/>
</dbReference>
<dbReference type="InterPro" id="IPR036683">
    <property type="entry name" value="CO_DH_flav_C_dom_sf"/>
</dbReference>
<dbReference type="Proteomes" id="UP000295066">
    <property type="component" value="Unassembled WGS sequence"/>
</dbReference>